<gene>
    <name evidence="12" type="ORF">MTBBW1_250009</name>
</gene>
<evidence type="ECO:0000259" key="11">
    <source>
        <dbReference type="SMART" id="SM00388"/>
    </source>
</evidence>
<dbReference type="GO" id="GO:0000155">
    <property type="term" value="F:phosphorelay sensor kinase activity"/>
    <property type="evidence" value="ECO:0007669"/>
    <property type="project" value="InterPro"/>
</dbReference>
<keyword evidence="10" id="KW-1133">Transmembrane helix</keyword>
<evidence type="ECO:0000256" key="8">
    <source>
        <dbReference type="ARBA" id="ARBA00023012"/>
    </source>
</evidence>
<proteinExistence type="predicted"/>
<evidence type="ECO:0000313" key="12">
    <source>
        <dbReference type="EMBL" id="SLM30838.1"/>
    </source>
</evidence>
<evidence type="ECO:0000256" key="1">
    <source>
        <dbReference type="ARBA" id="ARBA00000085"/>
    </source>
</evidence>
<organism evidence="12 13">
    <name type="scientific">Desulfamplus magnetovallimortis</name>
    <dbReference type="NCBI Taxonomy" id="1246637"/>
    <lineage>
        <taxon>Bacteria</taxon>
        <taxon>Pseudomonadati</taxon>
        <taxon>Thermodesulfobacteriota</taxon>
        <taxon>Desulfobacteria</taxon>
        <taxon>Desulfobacterales</taxon>
        <taxon>Desulfobacteraceae</taxon>
        <taxon>Desulfamplus</taxon>
    </lineage>
</organism>
<keyword evidence="13" id="KW-1185">Reference proteome</keyword>
<reference evidence="12 13" key="1">
    <citation type="submission" date="2017-03" db="EMBL/GenBank/DDBJ databases">
        <authorList>
            <person name="Afonso C.L."/>
            <person name="Miller P.J."/>
            <person name="Scott M.A."/>
            <person name="Spackman E."/>
            <person name="Goraichik I."/>
            <person name="Dimitrov K.M."/>
            <person name="Suarez D.L."/>
            <person name="Swayne D.E."/>
        </authorList>
    </citation>
    <scope>NUCLEOTIDE SEQUENCE [LARGE SCALE GENOMIC DNA]</scope>
    <source>
        <strain evidence="12">PRJEB14757</strain>
    </source>
</reference>
<keyword evidence="3" id="KW-0597">Phosphoprotein</keyword>
<accession>A0A1W1HEL8</accession>
<dbReference type="EC" id="2.7.13.3" evidence="2"/>
<dbReference type="Proteomes" id="UP000191931">
    <property type="component" value="Unassembled WGS sequence"/>
</dbReference>
<evidence type="ECO:0000256" key="2">
    <source>
        <dbReference type="ARBA" id="ARBA00012438"/>
    </source>
</evidence>
<keyword evidence="10" id="KW-0472">Membrane</keyword>
<keyword evidence="5" id="KW-0547">Nucleotide-binding</keyword>
<keyword evidence="6" id="KW-0418">Kinase</keyword>
<dbReference type="CDD" id="cd00082">
    <property type="entry name" value="HisKA"/>
    <property type="match status" value="1"/>
</dbReference>
<name>A0A1W1HEL8_9BACT</name>
<protein>
    <recommendedName>
        <fullName evidence="2">histidine kinase</fullName>
        <ecNumber evidence="2">2.7.13.3</ecNumber>
    </recommendedName>
</protein>
<evidence type="ECO:0000256" key="7">
    <source>
        <dbReference type="ARBA" id="ARBA00022840"/>
    </source>
</evidence>
<dbReference type="SMART" id="SM00388">
    <property type="entry name" value="HisKA"/>
    <property type="match status" value="1"/>
</dbReference>
<evidence type="ECO:0000256" key="6">
    <source>
        <dbReference type="ARBA" id="ARBA00022777"/>
    </source>
</evidence>
<dbReference type="STRING" id="1246637.MTBBW1_250009"/>
<keyword evidence="7" id="KW-0067">ATP-binding</keyword>
<dbReference type="InterPro" id="IPR003661">
    <property type="entry name" value="HisK_dim/P_dom"/>
</dbReference>
<evidence type="ECO:0000256" key="3">
    <source>
        <dbReference type="ARBA" id="ARBA00022553"/>
    </source>
</evidence>
<dbReference type="GO" id="GO:0005524">
    <property type="term" value="F:ATP binding"/>
    <property type="evidence" value="ECO:0007669"/>
    <property type="project" value="UniProtKB-KW"/>
</dbReference>
<dbReference type="Pfam" id="PF00512">
    <property type="entry name" value="HisKA"/>
    <property type="match status" value="1"/>
</dbReference>
<dbReference type="OrthoDB" id="5416452at2"/>
<feature type="transmembrane region" description="Helical" evidence="10">
    <location>
        <begin position="20"/>
        <end position="37"/>
    </location>
</feature>
<evidence type="ECO:0000256" key="4">
    <source>
        <dbReference type="ARBA" id="ARBA00022679"/>
    </source>
</evidence>
<evidence type="ECO:0000313" key="13">
    <source>
        <dbReference type="Proteomes" id="UP000191931"/>
    </source>
</evidence>
<keyword evidence="4" id="KW-0808">Transferase</keyword>
<dbReference type="SUPFAM" id="SSF47384">
    <property type="entry name" value="Homodimeric domain of signal transducing histidine kinase"/>
    <property type="match status" value="1"/>
</dbReference>
<dbReference type="EMBL" id="FWEV01000168">
    <property type="protein sequence ID" value="SLM30838.1"/>
    <property type="molecule type" value="Genomic_DNA"/>
</dbReference>
<evidence type="ECO:0000256" key="5">
    <source>
        <dbReference type="ARBA" id="ARBA00022741"/>
    </source>
</evidence>
<dbReference type="RefSeq" id="WP_080799442.1">
    <property type="nucleotide sequence ID" value="NZ_LT828540.1"/>
</dbReference>
<keyword evidence="8" id="KW-0902">Two-component regulatory system</keyword>
<sequence>MSSSKMDISSFSDKLNVLNYVPVGICIFDINYTVLFWNKCLAHWTRLNSSDIVGKNLSAKFPSIDSPGFHERIQYIFTGGPPVLFSSQLHSSIIPCVLSDGSSMIQKTVVSAIPSEERDSEYFALMAIENATELSRKISEYRMLRNKAMEEVNLRKKIEDELRESNNALLEHQETILKQERLKVLLEMAGATAHELNQPLMTLLGTIELIHMTQDVPETILGHFNNIEKSARRIADIVSKIQKIRQYQTKQYLHDVSIIDLTESSS</sequence>
<dbReference type="SUPFAM" id="SSF55785">
    <property type="entry name" value="PYP-like sensor domain (PAS domain)"/>
    <property type="match status" value="1"/>
</dbReference>
<dbReference type="InterPro" id="IPR036097">
    <property type="entry name" value="HisK_dim/P_sf"/>
</dbReference>
<keyword evidence="10" id="KW-0812">Transmembrane</keyword>
<evidence type="ECO:0000256" key="9">
    <source>
        <dbReference type="SAM" id="Coils"/>
    </source>
</evidence>
<dbReference type="PANTHER" id="PTHR43065:SF10">
    <property type="entry name" value="PEROXIDE STRESS-ACTIVATED HISTIDINE KINASE MAK3"/>
    <property type="match status" value="1"/>
</dbReference>
<keyword evidence="9" id="KW-0175">Coiled coil</keyword>
<dbReference type="AlphaFoldDB" id="A0A1W1HEL8"/>
<dbReference type="InterPro" id="IPR035965">
    <property type="entry name" value="PAS-like_dom_sf"/>
</dbReference>
<feature type="coiled-coil region" evidence="9">
    <location>
        <begin position="131"/>
        <end position="175"/>
    </location>
</feature>
<comment type="catalytic activity">
    <reaction evidence="1">
        <text>ATP + protein L-histidine = ADP + protein N-phospho-L-histidine.</text>
        <dbReference type="EC" id="2.7.13.3"/>
    </reaction>
</comment>
<feature type="domain" description="Signal transduction histidine kinase dimerisation/phosphoacceptor" evidence="11">
    <location>
        <begin position="184"/>
        <end position="247"/>
    </location>
</feature>
<dbReference type="PANTHER" id="PTHR43065">
    <property type="entry name" value="SENSOR HISTIDINE KINASE"/>
    <property type="match status" value="1"/>
</dbReference>
<dbReference type="Gene3D" id="1.10.287.130">
    <property type="match status" value="1"/>
</dbReference>
<evidence type="ECO:0000256" key="10">
    <source>
        <dbReference type="SAM" id="Phobius"/>
    </source>
</evidence>
<dbReference type="Gene3D" id="3.30.450.20">
    <property type="entry name" value="PAS domain"/>
    <property type="match status" value="1"/>
</dbReference>